<dbReference type="InterPro" id="IPR011545">
    <property type="entry name" value="DEAD/DEAH_box_helicase_dom"/>
</dbReference>
<keyword evidence="1 7" id="KW-0547">Nucleotide-binding</keyword>
<feature type="domain" description="DEAD-box RNA helicase Q" evidence="11">
    <location>
        <begin position="85"/>
        <end position="113"/>
    </location>
</feature>
<dbReference type="InterPro" id="IPR044742">
    <property type="entry name" value="DEAD/DEAH_RhlB"/>
</dbReference>
<dbReference type="PANTHER" id="PTHR47959:SF13">
    <property type="entry name" value="ATP-DEPENDENT RNA HELICASE RHLE"/>
    <property type="match status" value="1"/>
</dbReference>
<dbReference type="InterPro" id="IPR014001">
    <property type="entry name" value="Helicase_ATP-bd"/>
</dbReference>
<dbReference type="InterPro" id="IPR014014">
    <property type="entry name" value="RNA_helicase_DEAD_Q_motif"/>
</dbReference>
<evidence type="ECO:0000259" key="10">
    <source>
        <dbReference type="PROSITE" id="PS51194"/>
    </source>
</evidence>
<organism evidence="12 13">
    <name type="scientific">Proteobacteria bacterium 228</name>
    <dbReference type="NCBI Taxonomy" id="2083153"/>
    <lineage>
        <taxon>Bacteria</taxon>
        <taxon>Pseudomonadati</taxon>
        <taxon>Pseudomonadota</taxon>
    </lineage>
</organism>
<dbReference type="InterPro" id="IPR001650">
    <property type="entry name" value="Helicase_C-like"/>
</dbReference>
<comment type="caution">
    <text evidence="12">The sequence shown here is derived from an EMBL/GenBank/DDBJ whole genome shotgun (WGS) entry which is preliminary data.</text>
</comment>
<accession>A0A2S5KT65</accession>
<comment type="similarity">
    <text evidence="5 7">Belongs to the DEAD box helicase family.</text>
</comment>
<dbReference type="Pfam" id="PF00270">
    <property type="entry name" value="DEAD"/>
    <property type="match status" value="1"/>
</dbReference>
<evidence type="ECO:0000259" key="9">
    <source>
        <dbReference type="PROSITE" id="PS51192"/>
    </source>
</evidence>
<dbReference type="AlphaFoldDB" id="A0A2S5KT65"/>
<feature type="domain" description="Helicase C-terminal" evidence="10">
    <location>
        <begin position="314"/>
        <end position="464"/>
    </location>
</feature>
<feature type="compositionally biased region" description="Basic residues" evidence="8">
    <location>
        <begin position="490"/>
        <end position="507"/>
    </location>
</feature>
<evidence type="ECO:0000256" key="5">
    <source>
        <dbReference type="ARBA" id="ARBA00038437"/>
    </source>
</evidence>
<dbReference type="PROSITE" id="PS00039">
    <property type="entry name" value="DEAD_ATP_HELICASE"/>
    <property type="match status" value="1"/>
</dbReference>
<dbReference type="Gene3D" id="3.40.50.300">
    <property type="entry name" value="P-loop containing nucleotide triphosphate hydrolases"/>
    <property type="match status" value="2"/>
</dbReference>
<dbReference type="PROSITE" id="PS51195">
    <property type="entry name" value="Q_MOTIF"/>
    <property type="match status" value="1"/>
</dbReference>
<dbReference type="CDD" id="cd00268">
    <property type="entry name" value="DEADc"/>
    <property type="match status" value="1"/>
</dbReference>
<proteinExistence type="inferred from homology"/>
<evidence type="ECO:0000256" key="4">
    <source>
        <dbReference type="ARBA" id="ARBA00022840"/>
    </source>
</evidence>
<dbReference type="GO" id="GO:0016787">
    <property type="term" value="F:hydrolase activity"/>
    <property type="evidence" value="ECO:0007669"/>
    <property type="project" value="UniProtKB-KW"/>
</dbReference>
<dbReference type="EMBL" id="PRLP01000021">
    <property type="protein sequence ID" value="PPC78047.1"/>
    <property type="molecule type" value="Genomic_DNA"/>
</dbReference>
<dbReference type="GO" id="GO:0005829">
    <property type="term" value="C:cytosol"/>
    <property type="evidence" value="ECO:0007669"/>
    <property type="project" value="TreeGrafter"/>
</dbReference>
<evidence type="ECO:0000256" key="2">
    <source>
        <dbReference type="ARBA" id="ARBA00022801"/>
    </source>
</evidence>
<dbReference type="PANTHER" id="PTHR47959">
    <property type="entry name" value="ATP-DEPENDENT RNA HELICASE RHLE-RELATED"/>
    <property type="match status" value="1"/>
</dbReference>
<evidence type="ECO:0008006" key="14">
    <source>
        <dbReference type="Google" id="ProtNLM"/>
    </source>
</evidence>
<feature type="region of interest" description="Disordered" evidence="8">
    <location>
        <begin position="1"/>
        <end position="35"/>
    </location>
</feature>
<feature type="compositionally biased region" description="Basic and acidic residues" evidence="8">
    <location>
        <begin position="1"/>
        <end position="11"/>
    </location>
</feature>
<feature type="compositionally biased region" description="Basic residues" evidence="8">
    <location>
        <begin position="465"/>
        <end position="481"/>
    </location>
</feature>
<keyword evidence="3 7" id="KW-0347">Helicase</keyword>
<evidence type="ECO:0000259" key="11">
    <source>
        <dbReference type="PROSITE" id="PS51195"/>
    </source>
</evidence>
<evidence type="ECO:0000256" key="8">
    <source>
        <dbReference type="SAM" id="MobiDB-lite"/>
    </source>
</evidence>
<dbReference type="SMART" id="SM00490">
    <property type="entry name" value="HELICc"/>
    <property type="match status" value="1"/>
</dbReference>
<dbReference type="SUPFAM" id="SSF52540">
    <property type="entry name" value="P-loop containing nucleoside triphosphate hydrolases"/>
    <property type="match status" value="1"/>
</dbReference>
<evidence type="ECO:0000313" key="12">
    <source>
        <dbReference type="EMBL" id="PPC78047.1"/>
    </source>
</evidence>
<dbReference type="CDD" id="cd18787">
    <property type="entry name" value="SF2_C_DEAD"/>
    <property type="match status" value="1"/>
</dbReference>
<evidence type="ECO:0000256" key="3">
    <source>
        <dbReference type="ARBA" id="ARBA00022806"/>
    </source>
</evidence>
<feature type="short sequence motif" description="Q motif" evidence="6">
    <location>
        <begin position="85"/>
        <end position="113"/>
    </location>
</feature>
<dbReference type="PROSITE" id="PS51194">
    <property type="entry name" value="HELICASE_CTER"/>
    <property type="match status" value="1"/>
</dbReference>
<keyword evidence="2 7" id="KW-0378">Hydrolase</keyword>
<dbReference type="Pfam" id="PF00271">
    <property type="entry name" value="Helicase_C"/>
    <property type="match status" value="1"/>
</dbReference>
<feature type="region of interest" description="Disordered" evidence="8">
    <location>
        <begin position="462"/>
        <end position="507"/>
    </location>
</feature>
<dbReference type="PROSITE" id="PS51192">
    <property type="entry name" value="HELICASE_ATP_BIND_1"/>
    <property type="match status" value="1"/>
</dbReference>
<evidence type="ECO:0000313" key="13">
    <source>
        <dbReference type="Proteomes" id="UP000238196"/>
    </source>
</evidence>
<dbReference type="GO" id="GO:0005524">
    <property type="term" value="F:ATP binding"/>
    <property type="evidence" value="ECO:0007669"/>
    <property type="project" value="UniProtKB-KW"/>
</dbReference>
<reference evidence="12 13" key="1">
    <citation type="submission" date="2018-02" db="EMBL/GenBank/DDBJ databases">
        <title>novel marine gammaproteobacteria from coastal saline agro ecosystem.</title>
        <authorList>
            <person name="Krishnan R."/>
            <person name="Ramesh Kumar N."/>
        </authorList>
    </citation>
    <scope>NUCLEOTIDE SEQUENCE [LARGE SCALE GENOMIC DNA]</scope>
    <source>
        <strain evidence="12 13">228</strain>
    </source>
</reference>
<dbReference type="InterPro" id="IPR000629">
    <property type="entry name" value="RNA-helicase_DEAD-box_CS"/>
</dbReference>
<evidence type="ECO:0000256" key="7">
    <source>
        <dbReference type="RuleBase" id="RU000492"/>
    </source>
</evidence>
<keyword evidence="4 7" id="KW-0067">ATP-binding</keyword>
<dbReference type="GO" id="GO:0003676">
    <property type="term" value="F:nucleic acid binding"/>
    <property type="evidence" value="ECO:0007669"/>
    <property type="project" value="InterPro"/>
</dbReference>
<protein>
    <recommendedName>
        <fullName evidence="14">DEAD/DEAH box helicase</fullName>
    </recommendedName>
</protein>
<gene>
    <name evidence="12" type="ORF">C4K68_07295</name>
</gene>
<sequence length="507" mass="55398">MNFNDDVDRYFMSKKKPTSSDQHGLPPLPVVTQDGDESLSAVELDSIAQLADDSGEDDLHLAELGAALPDDELAEDADEQPLAFESFDELDLEPALVAAVEQLGLTTPTEVQGIAIPHGLEGEDLLICAHTGTGKTLAYCLPLLQRLMDQQALDPQAPRALVLVPTRELGNQVLKVIASLLPFVEMRATLLVGGVPIGEQVRQLQECPEILIATPGRLLELVLQGEVELHALQAVVLDEADRMVEMGFVKLLAELIERIGHKPQTWLCSATLDNRELEDFAEAVLNEPVEVILSSSDAPTHLRQFALQADNEEHKQALLLALLKDKSINQAVVFVATRKQVDSIAQLVLRQGGLYSDGLHGDLNQGGRSDVLSRFRRGRTRVLVATDIASRGLDIDTITHVINYNLPVGADDYVHRIGRAGRVAGSEGVAWSLVDSNDLHLLGRMERYQGVVIPWISLPGLEPKRKLKPKPRKPKVKKNAKAAKTATPVKRAKRRPGKLKAKKTGKS</sequence>
<dbReference type="SMART" id="SM00487">
    <property type="entry name" value="DEXDc"/>
    <property type="match status" value="1"/>
</dbReference>
<evidence type="ECO:0000256" key="1">
    <source>
        <dbReference type="ARBA" id="ARBA00022741"/>
    </source>
</evidence>
<evidence type="ECO:0000256" key="6">
    <source>
        <dbReference type="PROSITE-ProRule" id="PRU00552"/>
    </source>
</evidence>
<dbReference type="GO" id="GO:0003724">
    <property type="term" value="F:RNA helicase activity"/>
    <property type="evidence" value="ECO:0007669"/>
    <property type="project" value="InterPro"/>
</dbReference>
<feature type="domain" description="Helicase ATP-binding" evidence="9">
    <location>
        <begin position="116"/>
        <end position="290"/>
    </location>
</feature>
<dbReference type="InterPro" id="IPR050079">
    <property type="entry name" value="DEAD_box_RNA_helicase"/>
</dbReference>
<dbReference type="OrthoDB" id="9808889at2"/>
<dbReference type="InterPro" id="IPR027417">
    <property type="entry name" value="P-loop_NTPase"/>
</dbReference>
<dbReference type="Proteomes" id="UP000238196">
    <property type="component" value="Unassembled WGS sequence"/>
</dbReference>
<name>A0A2S5KT65_9PROT</name>